<reference evidence="2 3" key="1">
    <citation type="submission" date="2017-05" db="EMBL/GenBank/DDBJ databases">
        <title>High clonality and local adaptation shapes Vibrionaceae linages within an endangered oasis.</title>
        <authorList>
            <person name="Vazquez-Rosas-Landa M."/>
        </authorList>
    </citation>
    <scope>NUCLEOTIDE SEQUENCE [LARGE SCALE GENOMIC DNA]</scope>
    <source>
        <strain evidence="2 3">P46_P4S1P180</strain>
    </source>
</reference>
<sequence>MKNNICRYLTLWLGIFLMTLTLAGCGGEGSGLPSQKDSDTSAVDKGGKTVRNLEIIPSANTAEAGSSLTFKVNAIYANKDKKDVTQNAQCTSSDESVATVSDKGVIHAVATGEATISCSYAGVSGGGIVITVTGGHTVSQLQITPGQVSAAAGTQVQFTALAYYHDGSREDVTSQTTWNTTDASTVEMNLNGIATAKASGAATVTGQFEGISSNQAKVTVTNATLDSLHLSPATASLVQGTQQQFTATGQFSDGSTQDLTSQVTWNSDNTNAATISASGLAEGVDAGSSVITADFNGTTSAPVTLTVTAATADTVQVTPANLSLAKGTSHAYTAIAHFNNDTSQDVTAQATWSSSDTAVATVSDTGMVSALATGSADISANFGGTDSNNASLAVTAATVLSITIEPETASIANGTTQQFTATAKFSDGSTMDVTDQVSWKSDDTSVATLSATGLAHGLNEGNTVVTAHYQGVNSADIPLSVTPAEISAITVSPDAASIANGTTQQFTATASFTSGPDQDVTHLVSWVSSDTGVASINTSGLAQSLAMGSTVITASYQGQTSPDVTLDVTAATVTSLAITPLTATIANGRTQQFEATATFTDASTQDVTDLVSWQSSDTSVATITADGLAQGVSEGSASITANYEGSSATADLTIGPAELLRVRIESDHSGELAVELLGSDIFTVSTHAYYSDGTKQQVDNSSVTYHVSAASLLAVSTDGVVSLLAAVLSDVLITSTADMSGTEVDSENAISISCLATVPGLLSICTVSSVEKSDLEM</sequence>
<dbReference type="SUPFAM" id="SSF49373">
    <property type="entry name" value="Invasin/intimin cell-adhesion fragments"/>
    <property type="match status" value="6"/>
</dbReference>
<organism evidence="2 3">
    <name type="scientific">Photobacterium halotolerans</name>
    <dbReference type="NCBI Taxonomy" id="265726"/>
    <lineage>
        <taxon>Bacteria</taxon>
        <taxon>Pseudomonadati</taxon>
        <taxon>Pseudomonadota</taxon>
        <taxon>Gammaproteobacteria</taxon>
        <taxon>Vibrionales</taxon>
        <taxon>Vibrionaceae</taxon>
        <taxon>Photobacterium</taxon>
    </lineage>
</organism>
<dbReference type="EMBL" id="WXWW01000216">
    <property type="protein sequence ID" value="NAW66494.1"/>
    <property type="molecule type" value="Genomic_DNA"/>
</dbReference>
<dbReference type="Proteomes" id="UP000465712">
    <property type="component" value="Unassembled WGS sequence"/>
</dbReference>
<feature type="domain" description="BIG2" evidence="1">
    <location>
        <begin position="224"/>
        <end position="305"/>
    </location>
</feature>
<evidence type="ECO:0000259" key="1">
    <source>
        <dbReference type="SMART" id="SM00635"/>
    </source>
</evidence>
<feature type="domain" description="BIG2" evidence="1">
    <location>
        <begin position="485"/>
        <end position="566"/>
    </location>
</feature>
<dbReference type="FunFam" id="2.60.40.1080:FF:000001">
    <property type="entry name" value="Bacterial Ig-like domain, group 2"/>
    <property type="match status" value="3"/>
</dbReference>
<dbReference type="AlphaFoldDB" id="A0A7X4WD30"/>
<dbReference type="RefSeq" id="WP_161445899.1">
    <property type="nucleotide sequence ID" value="NZ_WXWW01000216.1"/>
</dbReference>
<evidence type="ECO:0000313" key="2">
    <source>
        <dbReference type="EMBL" id="NAW66494.1"/>
    </source>
</evidence>
<dbReference type="Pfam" id="PF02368">
    <property type="entry name" value="Big_2"/>
    <property type="match status" value="6"/>
</dbReference>
<evidence type="ECO:0000313" key="3">
    <source>
        <dbReference type="Proteomes" id="UP000465712"/>
    </source>
</evidence>
<protein>
    <recommendedName>
        <fullName evidence="1">BIG2 domain-containing protein</fullName>
    </recommendedName>
</protein>
<feature type="domain" description="BIG2" evidence="1">
    <location>
        <begin position="398"/>
        <end position="479"/>
    </location>
</feature>
<dbReference type="SMART" id="SM00635">
    <property type="entry name" value="BID_2"/>
    <property type="match status" value="7"/>
</dbReference>
<accession>A0A7X4WD30</accession>
<feature type="domain" description="BIG2" evidence="1">
    <location>
        <begin position="311"/>
        <end position="392"/>
    </location>
</feature>
<feature type="domain" description="BIG2" evidence="1">
    <location>
        <begin position="572"/>
        <end position="653"/>
    </location>
</feature>
<comment type="caution">
    <text evidence="2">The sequence shown here is derived from an EMBL/GenBank/DDBJ whole genome shotgun (WGS) entry which is preliminary data.</text>
</comment>
<name>A0A7X4WD30_9GAMM</name>
<dbReference type="InterPro" id="IPR003343">
    <property type="entry name" value="Big_2"/>
</dbReference>
<feature type="domain" description="BIG2" evidence="1">
    <location>
        <begin position="137"/>
        <end position="218"/>
    </location>
</feature>
<dbReference type="PROSITE" id="PS51257">
    <property type="entry name" value="PROKAR_LIPOPROTEIN"/>
    <property type="match status" value="1"/>
</dbReference>
<dbReference type="Gene3D" id="2.60.40.1080">
    <property type="match status" value="7"/>
</dbReference>
<proteinExistence type="predicted"/>
<feature type="domain" description="BIG2" evidence="1">
    <location>
        <begin position="49"/>
        <end position="130"/>
    </location>
</feature>
<gene>
    <name evidence="2" type="ORF">CAG72_14870</name>
</gene>
<dbReference type="InterPro" id="IPR008964">
    <property type="entry name" value="Invasin/intimin_cell_adhesion"/>
</dbReference>